<evidence type="ECO:0000313" key="2">
    <source>
        <dbReference type="EMBL" id="MFC5500703.1"/>
    </source>
</evidence>
<gene>
    <name evidence="2" type="ORF">ACFPJ4_00460</name>
</gene>
<evidence type="ECO:0000313" key="3">
    <source>
        <dbReference type="Proteomes" id="UP001596039"/>
    </source>
</evidence>
<sequence length="181" mass="19352">MHNSSPTGFDLREAVDGLREAFAPHLAGHMAARMGGRMGRGDIRAAVLVELAEKPMHGYQLIQAIETRSGGTWRPSPGSIYPTLQLLADEGLVSATQDGERKVYSLTEAGTEAAAEAADTPHPSESRRGWDAERAALPKAGAKLAQALMQVTHNGTPEQAARAVAIVDETRRKLYAILAED</sequence>
<proteinExistence type="predicted"/>
<dbReference type="PANTHER" id="PTHR43252">
    <property type="entry name" value="TRANSCRIPTIONAL REGULATOR YQJI"/>
    <property type="match status" value="1"/>
</dbReference>
<dbReference type="SUPFAM" id="SSF46785">
    <property type="entry name" value="Winged helix' DNA-binding domain"/>
    <property type="match status" value="1"/>
</dbReference>
<name>A0ABW0NL89_9MICO</name>
<dbReference type="InterPro" id="IPR036388">
    <property type="entry name" value="WH-like_DNA-bd_sf"/>
</dbReference>
<dbReference type="InterPro" id="IPR036390">
    <property type="entry name" value="WH_DNA-bd_sf"/>
</dbReference>
<dbReference type="InterPro" id="IPR005149">
    <property type="entry name" value="Tscrpt_reg_PadR_N"/>
</dbReference>
<evidence type="ECO:0000259" key="1">
    <source>
        <dbReference type="Pfam" id="PF03551"/>
    </source>
</evidence>
<comment type="caution">
    <text evidence="2">The sequence shown here is derived from an EMBL/GenBank/DDBJ whole genome shotgun (WGS) entry which is preliminary data.</text>
</comment>
<dbReference type="Pfam" id="PF03551">
    <property type="entry name" value="PadR"/>
    <property type="match status" value="1"/>
</dbReference>
<keyword evidence="3" id="KW-1185">Reference proteome</keyword>
<dbReference type="Proteomes" id="UP001596039">
    <property type="component" value="Unassembled WGS sequence"/>
</dbReference>
<dbReference type="RefSeq" id="WP_386738300.1">
    <property type="nucleotide sequence ID" value="NZ_JBHSMG010000001.1"/>
</dbReference>
<organism evidence="2 3">
    <name type="scientific">Lysinimonas soli</name>
    <dbReference type="NCBI Taxonomy" id="1074233"/>
    <lineage>
        <taxon>Bacteria</taxon>
        <taxon>Bacillati</taxon>
        <taxon>Actinomycetota</taxon>
        <taxon>Actinomycetes</taxon>
        <taxon>Micrococcales</taxon>
        <taxon>Microbacteriaceae</taxon>
        <taxon>Lysinimonas</taxon>
    </lineage>
</organism>
<dbReference type="PANTHER" id="PTHR43252:SF2">
    <property type="entry name" value="TRANSCRIPTION REGULATOR, PADR-LIKE FAMILY"/>
    <property type="match status" value="1"/>
</dbReference>
<protein>
    <submittedName>
        <fullName evidence="2">PadR family transcriptional regulator</fullName>
    </submittedName>
</protein>
<dbReference type="Gene3D" id="1.10.10.10">
    <property type="entry name" value="Winged helix-like DNA-binding domain superfamily/Winged helix DNA-binding domain"/>
    <property type="match status" value="1"/>
</dbReference>
<dbReference type="EMBL" id="JBHSMG010000001">
    <property type="protein sequence ID" value="MFC5500703.1"/>
    <property type="molecule type" value="Genomic_DNA"/>
</dbReference>
<accession>A0ABW0NL89</accession>
<feature type="domain" description="Transcription regulator PadR N-terminal" evidence="1">
    <location>
        <begin position="47"/>
        <end position="115"/>
    </location>
</feature>
<reference evidence="3" key="1">
    <citation type="journal article" date="2019" name="Int. J. Syst. Evol. Microbiol.">
        <title>The Global Catalogue of Microorganisms (GCM) 10K type strain sequencing project: providing services to taxonomists for standard genome sequencing and annotation.</title>
        <authorList>
            <consortium name="The Broad Institute Genomics Platform"/>
            <consortium name="The Broad Institute Genome Sequencing Center for Infectious Disease"/>
            <person name="Wu L."/>
            <person name="Ma J."/>
        </authorList>
    </citation>
    <scope>NUCLEOTIDE SEQUENCE [LARGE SCALE GENOMIC DNA]</scope>
    <source>
        <strain evidence="3">CGMCC 4.6997</strain>
    </source>
</reference>